<proteinExistence type="inferred from homology"/>
<dbReference type="GO" id="GO:0045493">
    <property type="term" value="P:xylan catabolic process"/>
    <property type="evidence" value="ECO:0007669"/>
    <property type="project" value="UniProtKB-KW"/>
</dbReference>
<evidence type="ECO:0000256" key="6">
    <source>
        <dbReference type="ARBA" id="ARBA00023277"/>
    </source>
</evidence>
<reference evidence="13" key="2">
    <citation type="submission" date="2015-01" db="EMBL/GenBank/DDBJ databases">
        <title>Evolutionary Origins and Diversification of the Mycorrhizal Mutualists.</title>
        <authorList>
            <consortium name="DOE Joint Genome Institute"/>
            <consortium name="Mycorrhizal Genomics Consortium"/>
            <person name="Kohler A."/>
            <person name="Kuo A."/>
            <person name="Nagy L.G."/>
            <person name="Floudas D."/>
            <person name="Copeland A."/>
            <person name="Barry K.W."/>
            <person name="Cichocki N."/>
            <person name="Veneault-Fourrey C."/>
            <person name="LaButti K."/>
            <person name="Lindquist E.A."/>
            <person name="Lipzen A."/>
            <person name="Lundell T."/>
            <person name="Morin E."/>
            <person name="Murat C."/>
            <person name="Riley R."/>
            <person name="Ohm R."/>
            <person name="Sun H."/>
            <person name="Tunlid A."/>
            <person name="Henrissat B."/>
            <person name="Grigoriev I.V."/>
            <person name="Hibbett D.S."/>
            <person name="Martin F."/>
        </authorList>
    </citation>
    <scope>NUCLEOTIDE SEQUENCE [LARGE SCALE GENOMIC DNA]</scope>
    <source>
        <strain evidence="13">MUT 4182</strain>
    </source>
</reference>
<dbReference type="PANTHER" id="PTHR31490">
    <property type="entry name" value="GLYCOSYL HYDROLASE"/>
    <property type="match status" value="1"/>
</dbReference>
<dbReference type="Proteomes" id="UP000054248">
    <property type="component" value="Unassembled WGS sequence"/>
</dbReference>
<keyword evidence="5 9" id="KW-0378">Hydrolase</keyword>
<reference evidence="12 13" key="1">
    <citation type="submission" date="2014-04" db="EMBL/GenBank/DDBJ databases">
        <authorList>
            <consortium name="DOE Joint Genome Institute"/>
            <person name="Kuo A."/>
            <person name="Girlanda M."/>
            <person name="Perotto S."/>
            <person name="Kohler A."/>
            <person name="Nagy L.G."/>
            <person name="Floudas D."/>
            <person name="Copeland A."/>
            <person name="Barry K.W."/>
            <person name="Cichocki N."/>
            <person name="Veneault-Fourrey C."/>
            <person name="LaButti K."/>
            <person name="Lindquist E.A."/>
            <person name="Lipzen A."/>
            <person name="Lundell T."/>
            <person name="Morin E."/>
            <person name="Murat C."/>
            <person name="Sun H."/>
            <person name="Tunlid A."/>
            <person name="Henrissat B."/>
            <person name="Grigoriev I.V."/>
            <person name="Hibbett D.S."/>
            <person name="Martin F."/>
            <person name="Nordberg H.P."/>
            <person name="Cantor M.N."/>
            <person name="Hua S.X."/>
        </authorList>
    </citation>
    <scope>NUCLEOTIDE SEQUENCE [LARGE SCALE GENOMIC DNA]</scope>
    <source>
        <strain evidence="12 13">MUT 4182</strain>
    </source>
</reference>
<feature type="chain" id="PRO_5002168152" description="Beta-xylanase" evidence="10">
    <location>
        <begin position="24"/>
        <end position="355"/>
    </location>
</feature>
<accession>A0A0C3PT11</accession>
<dbReference type="SMART" id="SM00633">
    <property type="entry name" value="Glyco_10"/>
    <property type="match status" value="1"/>
</dbReference>
<keyword evidence="13" id="KW-1185">Reference proteome</keyword>
<dbReference type="InterPro" id="IPR017853">
    <property type="entry name" value="GH"/>
</dbReference>
<dbReference type="InterPro" id="IPR001000">
    <property type="entry name" value="GH10_dom"/>
</dbReference>
<evidence type="ECO:0000313" key="13">
    <source>
        <dbReference type="Proteomes" id="UP000054248"/>
    </source>
</evidence>
<dbReference type="AlphaFoldDB" id="A0A0C3PT11"/>
<keyword evidence="3" id="KW-0858">Xylan degradation</keyword>
<feature type="signal peptide" evidence="10">
    <location>
        <begin position="1"/>
        <end position="23"/>
    </location>
</feature>
<dbReference type="GO" id="GO:0031176">
    <property type="term" value="F:endo-1,4-beta-xylanase activity"/>
    <property type="evidence" value="ECO:0007669"/>
    <property type="project" value="UniProtKB-EC"/>
</dbReference>
<keyword evidence="8 9" id="KW-0624">Polysaccharide degradation</keyword>
<dbReference type="EC" id="3.2.1.8" evidence="9"/>
<evidence type="ECO:0000256" key="3">
    <source>
        <dbReference type="ARBA" id="ARBA00022651"/>
    </source>
</evidence>
<comment type="similarity">
    <text evidence="2 9">Belongs to the glycosyl hydrolase 10 (cellulase F) family.</text>
</comment>
<dbReference type="PANTHER" id="PTHR31490:SF88">
    <property type="entry name" value="BETA-XYLANASE"/>
    <property type="match status" value="1"/>
</dbReference>
<dbReference type="EMBL" id="KN823335">
    <property type="protein sequence ID" value="KIO17875.1"/>
    <property type="molecule type" value="Genomic_DNA"/>
</dbReference>
<evidence type="ECO:0000256" key="7">
    <source>
        <dbReference type="ARBA" id="ARBA00023295"/>
    </source>
</evidence>
<dbReference type="PRINTS" id="PR00134">
    <property type="entry name" value="GLHYDRLASE10"/>
</dbReference>
<protein>
    <recommendedName>
        <fullName evidence="9">Beta-xylanase</fullName>
        <ecNumber evidence="9">3.2.1.8</ecNumber>
    </recommendedName>
</protein>
<evidence type="ECO:0000256" key="2">
    <source>
        <dbReference type="ARBA" id="ARBA00007495"/>
    </source>
</evidence>
<evidence type="ECO:0000256" key="5">
    <source>
        <dbReference type="ARBA" id="ARBA00022801"/>
    </source>
</evidence>
<dbReference type="InterPro" id="IPR044846">
    <property type="entry name" value="GH10"/>
</dbReference>
<evidence type="ECO:0000256" key="9">
    <source>
        <dbReference type="RuleBase" id="RU361174"/>
    </source>
</evidence>
<gene>
    <name evidence="12" type="ORF">M407DRAFT_32451</name>
</gene>
<dbReference type="HOGENOM" id="CLU_020161_5_0_1"/>
<keyword evidence="6 9" id="KW-0119">Carbohydrate metabolism</keyword>
<dbReference type="SUPFAM" id="SSF51445">
    <property type="entry name" value="(Trans)glycosidases"/>
    <property type="match status" value="1"/>
</dbReference>
<organism evidence="12 13">
    <name type="scientific">Tulasnella calospora MUT 4182</name>
    <dbReference type="NCBI Taxonomy" id="1051891"/>
    <lineage>
        <taxon>Eukaryota</taxon>
        <taxon>Fungi</taxon>
        <taxon>Dikarya</taxon>
        <taxon>Basidiomycota</taxon>
        <taxon>Agaricomycotina</taxon>
        <taxon>Agaricomycetes</taxon>
        <taxon>Cantharellales</taxon>
        <taxon>Tulasnellaceae</taxon>
        <taxon>Tulasnella</taxon>
    </lineage>
</organism>
<evidence type="ECO:0000313" key="12">
    <source>
        <dbReference type="EMBL" id="KIO17875.1"/>
    </source>
</evidence>
<keyword evidence="7 9" id="KW-0326">Glycosidase</keyword>
<evidence type="ECO:0000256" key="4">
    <source>
        <dbReference type="ARBA" id="ARBA00022729"/>
    </source>
</evidence>
<sequence length="355" mass="38315">MLPRLSTLWLSAGTAFLAATVDAACTSPGLCDLNTLAYTHRRFWGTCVKFGETNSQYHALSVDFGEFGMLTPINAFGVSTIQPSQGIFSFTATDQIVNYWLGSTKARLWIHTLLPTTGLPTWLANGSWTQATLTAVIQNYVTTVAGRYKGKIYAWDVISEIFDDNGSWRPNVFYNILGTNYVTIALKAARAADPNAKLYIEEYNAEPVNAKSNALYSLAQTLKVSGVPLDGIGFEGHVVAGQIPTIGNVMANVGRFTSLGLDWAFTQLGVRIVNGGASVSRQMEDYIAMLSVCLNSARCVGVVTSGIVDTITIEGTGVWGGPSWTETLFDTNYNTVPAYYGIANSLTLATINGNY</sequence>
<dbReference type="OrthoDB" id="3055998at2759"/>
<evidence type="ECO:0000256" key="8">
    <source>
        <dbReference type="ARBA" id="ARBA00023326"/>
    </source>
</evidence>
<comment type="catalytic activity">
    <reaction evidence="1 9">
        <text>Endohydrolysis of (1-&gt;4)-beta-D-xylosidic linkages in xylans.</text>
        <dbReference type="EC" id="3.2.1.8"/>
    </reaction>
</comment>
<name>A0A0C3PT11_9AGAM</name>
<feature type="domain" description="GH10" evidence="11">
    <location>
        <begin position="52"/>
        <end position="345"/>
    </location>
</feature>
<evidence type="ECO:0000256" key="10">
    <source>
        <dbReference type="SAM" id="SignalP"/>
    </source>
</evidence>
<evidence type="ECO:0000259" key="11">
    <source>
        <dbReference type="PROSITE" id="PS51760"/>
    </source>
</evidence>
<evidence type="ECO:0000256" key="1">
    <source>
        <dbReference type="ARBA" id="ARBA00000681"/>
    </source>
</evidence>
<keyword evidence="4 10" id="KW-0732">Signal</keyword>
<dbReference type="Gene3D" id="3.20.20.80">
    <property type="entry name" value="Glycosidases"/>
    <property type="match status" value="1"/>
</dbReference>
<dbReference type="PROSITE" id="PS51760">
    <property type="entry name" value="GH10_2"/>
    <property type="match status" value="1"/>
</dbReference>
<dbReference type="STRING" id="1051891.A0A0C3PT11"/>
<dbReference type="Pfam" id="PF00331">
    <property type="entry name" value="Glyco_hydro_10"/>
    <property type="match status" value="1"/>
</dbReference>